<sequence length="84" mass="9344">MCYSFRPPRLQGLCSAPPQATLQTVMSPSTSQTRLLLVKASKLTIFDLTKQICEAIQGLRWPILSSIVVNIVVNMMHSLMRIVA</sequence>
<reference evidence="2" key="1">
    <citation type="journal article" date="2022" name="Mol. Ecol. Resour.">
        <title>The genomes of chicory, endive, great burdock and yacon provide insights into Asteraceae palaeo-polyploidization history and plant inulin production.</title>
        <authorList>
            <person name="Fan W."/>
            <person name="Wang S."/>
            <person name="Wang H."/>
            <person name="Wang A."/>
            <person name="Jiang F."/>
            <person name="Liu H."/>
            <person name="Zhao H."/>
            <person name="Xu D."/>
            <person name="Zhang Y."/>
        </authorList>
    </citation>
    <scope>NUCLEOTIDE SEQUENCE [LARGE SCALE GENOMIC DNA]</scope>
    <source>
        <strain evidence="2">cv. Niubang</strain>
    </source>
</reference>
<dbReference type="Proteomes" id="UP001055879">
    <property type="component" value="Linkage Group LG15"/>
</dbReference>
<reference evidence="1 2" key="2">
    <citation type="journal article" date="2022" name="Mol. Ecol. Resour.">
        <title>The genomes of chicory, endive, great burdock and yacon provide insights into Asteraceae paleo-polyploidization history and plant inulin production.</title>
        <authorList>
            <person name="Fan W."/>
            <person name="Wang S."/>
            <person name="Wang H."/>
            <person name="Wang A."/>
            <person name="Jiang F."/>
            <person name="Liu H."/>
            <person name="Zhao H."/>
            <person name="Xu D."/>
            <person name="Zhang Y."/>
        </authorList>
    </citation>
    <scope>NUCLEOTIDE SEQUENCE [LARGE SCALE GENOMIC DNA]</scope>
    <source>
        <strain evidence="2">cv. Niubang</strain>
    </source>
</reference>
<dbReference type="EMBL" id="CM042061">
    <property type="protein sequence ID" value="KAI3672768.1"/>
    <property type="molecule type" value="Genomic_DNA"/>
</dbReference>
<comment type="caution">
    <text evidence="1">The sequence shown here is derived from an EMBL/GenBank/DDBJ whole genome shotgun (WGS) entry which is preliminary data.</text>
</comment>
<evidence type="ECO:0000313" key="1">
    <source>
        <dbReference type="EMBL" id="KAI3672768.1"/>
    </source>
</evidence>
<protein>
    <submittedName>
        <fullName evidence="1">Uncharacterized protein</fullName>
    </submittedName>
</protein>
<proteinExistence type="predicted"/>
<accession>A0ACB8XUU3</accession>
<name>A0ACB8XUU3_ARCLA</name>
<organism evidence="1 2">
    <name type="scientific">Arctium lappa</name>
    <name type="common">Greater burdock</name>
    <name type="synonym">Lappa major</name>
    <dbReference type="NCBI Taxonomy" id="4217"/>
    <lineage>
        <taxon>Eukaryota</taxon>
        <taxon>Viridiplantae</taxon>
        <taxon>Streptophyta</taxon>
        <taxon>Embryophyta</taxon>
        <taxon>Tracheophyta</taxon>
        <taxon>Spermatophyta</taxon>
        <taxon>Magnoliopsida</taxon>
        <taxon>eudicotyledons</taxon>
        <taxon>Gunneridae</taxon>
        <taxon>Pentapetalae</taxon>
        <taxon>asterids</taxon>
        <taxon>campanulids</taxon>
        <taxon>Asterales</taxon>
        <taxon>Asteraceae</taxon>
        <taxon>Carduoideae</taxon>
        <taxon>Cardueae</taxon>
        <taxon>Arctiinae</taxon>
        <taxon>Arctium</taxon>
    </lineage>
</organism>
<gene>
    <name evidence="1" type="ORF">L6452_38867</name>
</gene>
<keyword evidence="2" id="KW-1185">Reference proteome</keyword>
<evidence type="ECO:0000313" key="2">
    <source>
        <dbReference type="Proteomes" id="UP001055879"/>
    </source>
</evidence>